<dbReference type="InterPro" id="IPR009057">
    <property type="entry name" value="Homeodomain-like_sf"/>
</dbReference>
<dbReference type="SUPFAM" id="SSF46689">
    <property type="entry name" value="Homeodomain-like"/>
    <property type="match status" value="1"/>
</dbReference>
<evidence type="ECO:0000313" key="5">
    <source>
        <dbReference type="Proteomes" id="UP001519273"/>
    </source>
</evidence>
<feature type="domain" description="HTH tetR-type" evidence="3">
    <location>
        <begin position="9"/>
        <end position="69"/>
    </location>
</feature>
<evidence type="ECO:0000256" key="2">
    <source>
        <dbReference type="PROSITE-ProRule" id="PRU00335"/>
    </source>
</evidence>
<feature type="DNA-binding region" description="H-T-H motif" evidence="2">
    <location>
        <begin position="32"/>
        <end position="51"/>
    </location>
</feature>
<dbReference type="Proteomes" id="UP001519273">
    <property type="component" value="Unassembled WGS sequence"/>
</dbReference>
<name>A0ABS4H3U6_9BACL</name>
<sequence length="203" mass="22955">MARVSKSPEERKKDILDAAKELFQTKGYERTAVSDIVKKVGVAQGTIYYYFQSKSDIADALIDRELQENIASLQQIVDEQGAGAVDKLEKVRKLLAQGNNRMDEIEYLHEDHNAMLHQKALVRMIREYAPLVASIVEQGNREGVFHTDNPLVITEFLLAGSQFLFDPGIFSWTEEELRLKLAAVDEITEKLLGAKKGTFHFSL</sequence>
<dbReference type="Pfam" id="PF00440">
    <property type="entry name" value="TetR_N"/>
    <property type="match status" value="1"/>
</dbReference>
<reference evidence="4 5" key="1">
    <citation type="submission" date="2021-03" db="EMBL/GenBank/DDBJ databases">
        <title>Genomic Encyclopedia of Type Strains, Phase IV (KMG-IV): sequencing the most valuable type-strain genomes for metagenomic binning, comparative biology and taxonomic classification.</title>
        <authorList>
            <person name="Goeker M."/>
        </authorList>
    </citation>
    <scope>NUCLEOTIDE SEQUENCE [LARGE SCALE GENOMIC DNA]</scope>
    <source>
        <strain evidence="4 5">DSM 23491</strain>
    </source>
</reference>
<dbReference type="InterPro" id="IPR001647">
    <property type="entry name" value="HTH_TetR"/>
</dbReference>
<dbReference type="RefSeq" id="WP_209849173.1">
    <property type="nucleotide sequence ID" value="NZ_CBCRVE010000008.1"/>
</dbReference>
<accession>A0ABS4H3U6</accession>
<organism evidence="4 5">
    <name type="scientific">Paenibacillus sediminis</name>
    <dbReference type="NCBI Taxonomy" id="664909"/>
    <lineage>
        <taxon>Bacteria</taxon>
        <taxon>Bacillati</taxon>
        <taxon>Bacillota</taxon>
        <taxon>Bacilli</taxon>
        <taxon>Bacillales</taxon>
        <taxon>Paenibacillaceae</taxon>
        <taxon>Paenibacillus</taxon>
    </lineage>
</organism>
<proteinExistence type="predicted"/>
<evidence type="ECO:0000256" key="1">
    <source>
        <dbReference type="ARBA" id="ARBA00023125"/>
    </source>
</evidence>
<dbReference type="InterPro" id="IPR050624">
    <property type="entry name" value="HTH-type_Tx_Regulator"/>
</dbReference>
<keyword evidence="5" id="KW-1185">Reference proteome</keyword>
<dbReference type="InterPro" id="IPR049149">
    <property type="entry name" value="TetR/AcrR_C"/>
</dbReference>
<dbReference type="EMBL" id="JAGGKP010000004">
    <property type="protein sequence ID" value="MBP1937205.1"/>
    <property type="molecule type" value="Genomic_DNA"/>
</dbReference>
<dbReference type="SUPFAM" id="SSF48498">
    <property type="entry name" value="Tetracyclin repressor-like, C-terminal domain"/>
    <property type="match status" value="1"/>
</dbReference>
<dbReference type="Pfam" id="PF21303">
    <property type="entry name" value="TetR_C_39"/>
    <property type="match status" value="1"/>
</dbReference>
<dbReference type="PRINTS" id="PR00455">
    <property type="entry name" value="HTHTETR"/>
</dbReference>
<dbReference type="PROSITE" id="PS50977">
    <property type="entry name" value="HTH_TETR_2"/>
    <property type="match status" value="1"/>
</dbReference>
<dbReference type="PANTHER" id="PTHR43479:SF11">
    <property type="entry name" value="ACREF_ENVCD OPERON REPRESSOR-RELATED"/>
    <property type="match status" value="1"/>
</dbReference>
<gene>
    <name evidence="4" type="ORF">J2Z20_002098</name>
</gene>
<comment type="caution">
    <text evidence="4">The sequence shown here is derived from an EMBL/GenBank/DDBJ whole genome shotgun (WGS) entry which is preliminary data.</text>
</comment>
<protein>
    <submittedName>
        <fullName evidence="4">AcrR family transcriptional regulator</fullName>
    </submittedName>
</protein>
<dbReference type="PANTHER" id="PTHR43479">
    <property type="entry name" value="ACREF/ENVCD OPERON REPRESSOR-RELATED"/>
    <property type="match status" value="1"/>
</dbReference>
<keyword evidence="1 2" id="KW-0238">DNA-binding</keyword>
<dbReference type="Gene3D" id="1.10.357.10">
    <property type="entry name" value="Tetracycline Repressor, domain 2"/>
    <property type="match status" value="1"/>
</dbReference>
<evidence type="ECO:0000259" key="3">
    <source>
        <dbReference type="PROSITE" id="PS50977"/>
    </source>
</evidence>
<evidence type="ECO:0000313" key="4">
    <source>
        <dbReference type="EMBL" id="MBP1937205.1"/>
    </source>
</evidence>
<dbReference type="InterPro" id="IPR036271">
    <property type="entry name" value="Tet_transcr_reg_TetR-rel_C_sf"/>
</dbReference>